<protein>
    <submittedName>
        <fullName evidence="3">Uncharacterized protein</fullName>
    </submittedName>
</protein>
<gene>
    <name evidence="3" type="ORF">OJF2_04800</name>
</gene>
<name>A0A5B9VVX3_9BACT</name>
<evidence type="ECO:0000256" key="2">
    <source>
        <dbReference type="SAM" id="SignalP"/>
    </source>
</evidence>
<dbReference type="AlphaFoldDB" id="A0A5B9VVX3"/>
<evidence type="ECO:0000313" key="3">
    <source>
        <dbReference type="EMBL" id="QEH32011.1"/>
    </source>
</evidence>
<dbReference type="Proteomes" id="UP000324233">
    <property type="component" value="Chromosome"/>
</dbReference>
<organism evidence="3 4">
    <name type="scientific">Aquisphaera giovannonii</name>
    <dbReference type="NCBI Taxonomy" id="406548"/>
    <lineage>
        <taxon>Bacteria</taxon>
        <taxon>Pseudomonadati</taxon>
        <taxon>Planctomycetota</taxon>
        <taxon>Planctomycetia</taxon>
        <taxon>Isosphaerales</taxon>
        <taxon>Isosphaeraceae</taxon>
        <taxon>Aquisphaera</taxon>
    </lineage>
</organism>
<dbReference type="EMBL" id="CP042997">
    <property type="protein sequence ID" value="QEH32011.1"/>
    <property type="molecule type" value="Genomic_DNA"/>
</dbReference>
<evidence type="ECO:0000313" key="4">
    <source>
        <dbReference type="Proteomes" id="UP000324233"/>
    </source>
</evidence>
<feature type="chain" id="PRO_5022699280" evidence="2">
    <location>
        <begin position="31"/>
        <end position="125"/>
    </location>
</feature>
<accession>A0A5B9VVX3</accession>
<proteinExistence type="predicted"/>
<sequence length="125" mass="13191" precursor="true">MERRASWMRSFCTPPMAILAVASTAGPAAAADAARIALKVKAGWPASYEFQGVAPLQRAREDLAQRQMQQHYLATLRKLGIGSGSEGLCGKSDVPDSSTSPLRHGHRGPAGAARPRVAKRAAARG</sequence>
<feature type="region of interest" description="Disordered" evidence="1">
    <location>
        <begin position="87"/>
        <end position="125"/>
    </location>
</feature>
<feature type="signal peptide" evidence="2">
    <location>
        <begin position="1"/>
        <end position="30"/>
    </location>
</feature>
<feature type="compositionally biased region" description="Basic residues" evidence="1">
    <location>
        <begin position="116"/>
        <end position="125"/>
    </location>
</feature>
<keyword evidence="4" id="KW-1185">Reference proteome</keyword>
<dbReference type="RefSeq" id="WP_148590879.1">
    <property type="nucleotide sequence ID" value="NZ_CP042997.1"/>
</dbReference>
<evidence type="ECO:0000256" key="1">
    <source>
        <dbReference type="SAM" id="MobiDB-lite"/>
    </source>
</evidence>
<reference evidence="3 4" key="1">
    <citation type="submission" date="2019-08" db="EMBL/GenBank/DDBJ databases">
        <title>Deep-cultivation of Planctomycetes and their phenomic and genomic characterization uncovers novel biology.</title>
        <authorList>
            <person name="Wiegand S."/>
            <person name="Jogler M."/>
            <person name="Boedeker C."/>
            <person name="Pinto D."/>
            <person name="Vollmers J."/>
            <person name="Rivas-Marin E."/>
            <person name="Kohn T."/>
            <person name="Peeters S.H."/>
            <person name="Heuer A."/>
            <person name="Rast P."/>
            <person name="Oberbeckmann S."/>
            <person name="Bunk B."/>
            <person name="Jeske O."/>
            <person name="Meyerdierks A."/>
            <person name="Storesund J.E."/>
            <person name="Kallscheuer N."/>
            <person name="Luecker S."/>
            <person name="Lage O.M."/>
            <person name="Pohl T."/>
            <person name="Merkel B.J."/>
            <person name="Hornburger P."/>
            <person name="Mueller R.-W."/>
            <person name="Bruemmer F."/>
            <person name="Labrenz M."/>
            <person name="Spormann A.M."/>
            <person name="Op den Camp H."/>
            <person name="Overmann J."/>
            <person name="Amann R."/>
            <person name="Jetten M.S.M."/>
            <person name="Mascher T."/>
            <person name="Medema M.H."/>
            <person name="Devos D.P."/>
            <person name="Kaster A.-K."/>
            <person name="Ovreas L."/>
            <person name="Rohde M."/>
            <person name="Galperin M.Y."/>
            <person name="Jogler C."/>
        </authorList>
    </citation>
    <scope>NUCLEOTIDE SEQUENCE [LARGE SCALE GENOMIC DNA]</scope>
    <source>
        <strain evidence="3 4">OJF2</strain>
    </source>
</reference>
<dbReference type="KEGG" id="agv:OJF2_04800"/>
<keyword evidence="2" id="KW-0732">Signal</keyword>